<feature type="compositionally biased region" description="Basic residues" evidence="1">
    <location>
        <begin position="560"/>
        <end position="575"/>
    </location>
</feature>
<sequence>MKLFRKKKPKEGVPRETDELFVVKLTQSTSTEASSSAEQSAVGKDVMDNLEEQGYDPDNGGRLMLLESISYETGDRYAMRKSYPEEAPQDEQRDDYYSWEDDESSRDVGNSESRDSTLYTVDTQKNSVKKNQEEDSTWSSPRRPINRHDSNCSANKLQTSWSLKSAESIAGDNIYHSDIKGPAPSNSSIPSFLNRVKSTPLDDGCPADPPGQFLDKYRQLDRAQSKEVSVLSMNGVEAAKAVGKNSENIASSVSATSSGNGFSCNSNTSTLSSSASESALDSSGDSSEKTPSTILDDESQVSNNPWRWFSRPAASFRSRRKKESIKEESPETEEEYNKHRRDMAFQTAPSFVTGTFVSSSDKSNHIESNHSQEEGAVECMIVPEQVTSSESIESFEPAKNLPPTPTKKDRGEHFKAVQEYWDAKVSSNGCKNDIARLPTFDPEVQSSMSLEDSILKQAMSMGSLDVIPVPRKSRKPLVPPKTNEKEEKPTEEAIKSKKSQSKKVAKNERPIDINIKTTRKEKAVEVAIEQRQSRLSKLKSHIGSSSSSSSSRSSSSRSSSRSRKMKSFFKKKKKTKYFEGVLEESTQSPMSPLEEMEKEQVPPTLSPVAKPDPIPLEPAAVLRRVRAQEPQQPSLMVPVFRDDSISQQSSCTPLFDVPRDVMLHPDLGQDTMEEERMADEFVGFVRLIPVALMSYFKKNPNEDELILSLQPKSRNYNSERRSSVSMQDSRSTWDESRNGLVGQEVEYFTTEEFESATEDSQKNLNFMELTPSVVGDSLEEETRGDSEEESDRTEKRRGGILRKLGKKKSDKKTCLSGHLRTSRKRQEAIDAMAEKEIKQNIEEGVEMIAGVTKQGQKAIVISNTKRHPNQYLEQAYHA</sequence>
<feature type="compositionally biased region" description="Low complexity" evidence="1">
    <location>
        <begin position="263"/>
        <end position="285"/>
    </location>
</feature>
<comment type="caution">
    <text evidence="2">The sequence shown here is derived from an EMBL/GenBank/DDBJ whole genome shotgun (WGS) entry which is preliminary data.</text>
</comment>
<feature type="compositionally biased region" description="Basic and acidic residues" evidence="1">
    <location>
        <begin position="482"/>
        <end position="495"/>
    </location>
</feature>
<feature type="compositionally biased region" description="Low complexity" evidence="1">
    <location>
        <begin position="307"/>
        <end position="316"/>
    </location>
</feature>
<proteinExistence type="predicted"/>
<keyword evidence="3" id="KW-1185">Reference proteome</keyword>
<dbReference type="AlphaFoldDB" id="A0AAD2CT40"/>
<dbReference type="Proteomes" id="UP001295423">
    <property type="component" value="Unassembled WGS sequence"/>
</dbReference>
<feature type="compositionally biased region" description="Basic and acidic residues" evidence="1">
    <location>
        <begin position="74"/>
        <end position="96"/>
    </location>
</feature>
<feature type="region of interest" description="Disordered" evidence="1">
    <location>
        <begin position="179"/>
        <end position="211"/>
    </location>
</feature>
<feature type="region of interest" description="Disordered" evidence="1">
    <location>
        <begin position="716"/>
        <end position="736"/>
    </location>
</feature>
<gene>
    <name evidence="2" type="ORF">CYCCA115_LOCUS4624</name>
</gene>
<feature type="region of interest" description="Disordered" evidence="1">
    <location>
        <begin position="354"/>
        <end position="411"/>
    </location>
</feature>
<feature type="region of interest" description="Disordered" evidence="1">
    <location>
        <begin position="74"/>
        <end position="157"/>
    </location>
</feature>
<reference evidence="2" key="1">
    <citation type="submission" date="2023-08" db="EMBL/GenBank/DDBJ databases">
        <authorList>
            <person name="Audoor S."/>
            <person name="Bilcke G."/>
        </authorList>
    </citation>
    <scope>NUCLEOTIDE SEQUENCE</scope>
</reference>
<evidence type="ECO:0000256" key="1">
    <source>
        <dbReference type="SAM" id="MobiDB-lite"/>
    </source>
</evidence>
<feature type="compositionally biased region" description="Polar residues" evidence="1">
    <location>
        <begin position="108"/>
        <end position="126"/>
    </location>
</feature>
<evidence type="ECO:0000313" key="2">
    <source>
        <dbReference type="EMBL" id="CAJ1935289.1"/>
    </source>
</evidence>
<feature type="region of interest" description="Disordered" evidence="1">
    <location>
        <begin position="466"/>
        <end position="613"/>
    </location>
</feature>
<feature type="compositionally biased region" description="Polar residues" evidence="1">
    <location>
        <begin position="245"/>
        <end position="262"/>
    </location>
</feature>
<protein>
    <submittedName>
        <fullName evidence="2">Uncharacterized protein</fullName>
    </submittedName>
</protein>
<feature type="compositionally biased region" description="Low complexity" evidence="1">
    <location>
        <begin position="541"/>
        <end position="559"/>
    </location>
</feature>
<name>A0AAD2CT40_9STRA</name>
<feature type="region of interest" description="Disordered" evidence="1">
    <location>
        <begin position="27"/>
        <end position="62"/>
    </location>
</feature>
<feature type="region of interest" description="Disordered" evidence="1">
    <location>
        <begin position="242"/>
        <end position="339"/>
    </location>
</feature>
<accession>A0AAD2CT40</accession>
<feature type="compositionally biased region" description="Low complexity" evidence="1">
    <location>
        <begin position="27"/>
        <end position="41"/>
    </location>
</feature>
<evidence type="ECO:0000313" key="3">
    <source>
        <dbReference type="Proteomes" id="UP001295423"/>
    </source>
</evidence>
<feature type="region of interest" description="Disordered" evidence="1">
    <location>
        <begin position="754"/>
        <end position="797"/>
    </location>
</feature>
<organism evidence="2 3">
    <name type="scientific">Cylindrotheca closterium</name>
    <dbReference type="NCBI Taxonomy" id="2856"/>
    <lineage>
        <taxon>Eukaryota</taxon>
        <taxon>Sar</taxon>
        <taxon>Stramenopiles</taxon>
        <taxon>Ochrophyta</taxon>
        <taxon>Bacillariophyta</taxon>
        <taxon>Bacillariophyceae</taxon>
        <taxon>Bacillariophycidae</taxon>
        <taxon>Bacillariales</taxon>
        <taxon>Bacillariaceae</taxon>
        <taxon>Cylindrotheca</taxon>
    </lineage>
</organism>
<dbReference type="EMBL" id="CAKOGP040000446">
    <property type="protein sequence ID" value="CAJ1935289.1"/>
    <property type="molecule type" value="Genomic_DNA"/>
</dbReference>
<feature type="compositionally biased region" description="Basic and acidic residues" evidence="1">
    <location>
        <begin position="362"/>
        <end position="373"/>
    </location>
</feature>